<evidence type="ECO:0000256" key="1">
    <source>
        <dbReference type="ARBA" id="ARBA00004123"/>
    </source>
</evidence>
<dbReference type="EMBL" id="JXLN01012231">
    <property type="protein sequence ID" value="KPM08188.1"/>
    <property type="molecule type" value="Genomic_DNA"/>
</dbReference>
<evidence type="ECO:0000256" key="2">
    <source>
        <dbReference type="ARBA" id="ARBA00010979"/>
    </source>
</evidence>
<dbReference type="Pfam" id="PF09368">
    <property type="entry name" value="Sas10"/>
    <property type="match status" value="1"/>
</dbReference>
<comment type="subcellular location">
    <subcellularLocation>
        <location evidence="1">Nucleus</location>
    </subcellularLocation>
</comment>
<gene>
    <name evidence="5" type="ORF">QR98_0067020</name>
</gene>
<dbReference type="AlphaFoldDB" id="A0A132AB56"/>
<evidence type="ECO:0000256" key="3">
    <source>
        <dbReference type="ARBA" id="ARBA00023242"/>
    </source>
</evidence>
<dbReference type="GO" id="GO:0000462">
    <property type="term" value="P:maturation of SSU-rRNA from tricistronic rRNA transcript (SSU-rRNA, 5.8S rRNA, LSU-rRNA)"/>
    <property type="evidence" value="ECO:0007669"/>
    <property type="project" value="TreeGrafter"/>
</dbReference>
<dbReference type="Proteomes" id="UP000616769">
    <property type="component" value="Unassembled WGS sequence"/>
</dbReference>
<evidence type="ECO:0000259" key="4">
    <source>
        <dbReference type="Pfam" id="PF09368"/>
    </source>
</evidence>
<sequence length="62" mass="7505">MKKNKGLTPKRKREQRNPRVKYRKKFEKATVRRKGQVREPRKELKKYSGEFTGINMKSVKNI</sequence>
<dbReference type="OrthoDB" id="1924577at2759"/>
<dbReference type="PANTHER" id="PTHR13237:SF8">
    <property type="entry name" value="SOMETHING ABOUT SILENCING PROTEIN 10"/>
    <property type="match status" value="1"/>
</dbReference>
<comment type="caution">
    <text evidence="5">The sequence shown here is derived from an EMBL/GenBank/DDBJ whole genome shotgun (WGS) entry which is preliminary data.</text>
</comment>
<comment type="similarity">
    <text evidence="2">Belongs to the SAS10 family.</text>
</comment>
<dbReference type="VEuPathDB" id="VectorBase:SSCA003979"/>
<keyword evidence="3" id="KW-0539">Nucleus</keyword>
<proteinExistence type="inferred from homology"/>
<feature type="domain" description="Sas10 C-terminal" evidence="4">
    <location>
        <begin position="1"/>
        <end position="60"/>
    </location>
</feature>
<dbReference type="InterPro" id="IPR018972">
    <property type="entry name" value="Sas10_C_dom"/>
</dbReference>
<dbReference type="PANTHER" id="PTHR13237">
    <property type="entry name" value="SOMETHING ABOUT SILENCING PROTEIN 10-RELATED"/>
    <property type="match status" value="1"/>
</dbReference>
<organism evidence="5 6">
    <name type="scientific">Sarcoptes scabiei</name>
    <name type="common">Itch mite</name>
    <name type="synonym">Acarus scabiei</name>
    <dbReference type="NCBI Taxonomy" id="52283"/>
    <lineage>
        <taxon>Eukaryota</taxon>
        <taxon>Metazoa</taxon>
        <taxon>Ecdysozoa</taxon>
        <taxon>Arthropoda</taxon>
        <taxon>Chelicerata</taxon>
        <taxon>Arachnida</taxon>
        <taxon>Acari</taxon>
        <taxon>Acariformes</taxon>
        <taxon>Sarcoptiformes</taxon>
        <taxon>Astigmata</taxon>
        <taxon>Psoroptidia</taxon>
        <taxon>Sarcoptoidea</taxon>
        <taxon>Sarcoptidae</taxon>
        <taxon>Sarcoptinae</taxon>
        <taxon>Sarcoptes</taxon>
    </lineage>
</organism>
<protein>
    <submittedName>
        <fullName evidence="5">Something about silencing protein 10-like protein</fullName>
    </submittedName>
</protein>
<name>A0A132AB56_SARSC</name>
<evidence type="ECO:0000313" key="5">
    <source>
        <dbReference type="EMBL" id="KPM08188.1"/>
    </source>
</evidence>
<reference evidence="5 6" key="1">
    <citation type="journal article" date="2015" name="Parasit. Vectors">
        <title>Draft genome of the scabies mite.</title>
        <authorList>
            <person name="Rider S.D.Jr."/>
            <person name="Morgan M.S."/>
            <person name="Arlian L.G."/>
        </authorList>
    </citation>
    <scope>NUCLEOTIDE SEQUENCE [LARGE SCALE GENOMIC DNA]</scope>
    <source>
        <strain evidence="5">Arlian Lab</strain>
    </source>
</reference>
<evidence type="ECO:0000313" key="6">
    <source>
        <dbReference type="Proteomes" id="UP000616769"/>
    </source>
</evidence>
<accession>A0A132AB56</accession>
<dbReference type="GO" id="GO:0032040">
    <property type="term" value="C:small-subunit processome"/>
    <property type="evidence" value="ECO:0007669"/>
    <property type="project" value="TreeGrafter"/>
</dbReference>